<feature type="region of interest" description="Disordered" evidence="1">
    <location>
        <begin position="75"/>
        <end position="96"/>
    </location>
</feature>
<evidence type="ECO:0000313" key="2">
    <source>
        <dbReference type="EMBL" id="CAI9967137.1"/>
    </source>
</evidence>
<comment type="caution">
    <text evidence="2">The sequence shown here is derived from an EMBL/GenBank/DDBJ whole genome shotgun (WGS) entry which is preliminary data.</text>
</comment>
<keyword evidence="4" id="KW-1185">Reference proteome</keyword>
<sequence>MRRSLGIVVRLPFLKKIQIQHTLEKTALFILPSIDGDDRRPQKEPAAAPHAGEKGKGKYTVLPSDQRCRPAGFDFHPAETRSSDSWREASDPQKSQADQLLEMNAHVPKAGSNRRVSETIFDEKTSEVSFQALQPDRQYRYIHQSGQNRARQLPPASKGVFDFRSRNPAAEPDENTQILFEIREVDLELVSPIPRGPACYSQRRPSRKRLAMRRSLGIVVRLPFLKKIQICLHYRKQRFPIPLLHRWRRPTPAERACSSPAAGEKGKGKYAVLPSDQRCRPAGFGFCQAETRSSGSWREVQVVLGKAKQIGLLEMNAHVPKAGGSRRVPETIFDEKTSEVSFQALQPDRQHPCIHQSVEPCQIAPARIKGSFLTFVREIQRPSQTKTLKYYSRQAKSTWNPVSPIPRSCVLQPETSVPKARRAMRRFWALLFVLLLKKIQICLHYRKQRFFIPLLHRWRRPTPAERACCSPAAGEKGKGKYAVLPSDQRCRPAGFGFYPAETRSSDSWREVQVVLGKAKQIRLLEMNAHVPKAGSNRRVSETIFDEKTSEVSFQALQPDRQCRYIHQSGQNRARQRPPASKGVFDFRSRNPAAEPDENTQILFEIGEVDLELVSPIPRGPVCYSQRRPSRKRRAMRRSLGIVVRLPFLKKIQICLHYRKQRFFIPLLHRWRRPTPAERACCSPAAGEKGKGKYAVLPSDQRCRPAGFGFYPAETRSSDSWREVQVVLGKAKQIGLLEMNAHVPKAGGSRRVPETIFDEKTSEVSFQALQPDRQHPCIHQSGQNRARQRPPASKGVFDFRSRNPAAEPDENTQILFEIGEVDLELVSLSYHNPLTLNSWTQTLQETLNTAINYKHSLNQKGRQQNQKQPLKTLNLQKTRMANHKQQDTKQGTKDKFGAQTITVQWQNYTKQNQVRMKRGLNMTHII</sequence>
<protein>
    <submittedName>
        <fullName evidence="3">Hypothetical_protein</fullName>
    </submittedName>
</protein>
<organism evidence="2">
    <name type="scientific">Hexamita inflata</name>
    <dbReference type="NCBI Taxonomy" id="28002"/>
    <lineage>
        <taxon>Eukaryota</taxon>
        <taxon>Metamonada</taxon>
        <taxon>Diplomonadida</taxon>
        <taxon>Hexamitidae</taxon>
        <taxon>Hexamitinae</taxon>
        <taxon>Hexamita</taxon>
    </lineage>
</organism>
<reference evidence="2" key="1">
    <citation type="submission" date="2023-06" db="EMBL/GenBank/DDBJ databases">
        <authorList>
            <person name="Kurt Z."/>
        </authorList>
    </citation>
    <scope>NUCLEOTIDE SEQUENCE</scope>
</reference>
<proteinExistence type="predicted"/>
<dbReference type="EMBL" id="CATOUU010001012">
    <property type="protein sequence ID" value="CAI9967137.1"/>
    <property type="molecule type" value="Genomic_DNA"/>
</dbReference>
<accession>A0AA86UW61</accession>
<feature type="region of interest" description="Disordered" evidence="1">
    <location>
        <begin position="34"/>
        <end position="60"/>
    </location>
</feature>
<evidence type="ECO:0000256" key="1">
    <source>
        <dbReference type="SAM" id="MobiDB-lite"/>
    </source>
</evidence>
<dbReference type="EMBL" id="CAXDID020000279">
    <property type="protein sequence ID" value="CAL6069727.1"/>
    <property type="molecule type" value="Genomic_DNA"/>
</dbReference>
<reference evidence="3 4" key="2">
    <citation type="submission" date="2024-07" db="EMBL/GenBank/DDBJ databases">
        <authorList>
            <person name="Akdeniz Z."/>
        </authorList>
    </citation>
    <scope>NUCLEOTIDE SEQUENCE [LARGE SCALE GENOMIC DNA]</scope>
</reference>
<gene>
    <name evidence="3" type="ORF">HINF_LOCUS54116</name>
    <name evidence="2" type="ORF">HINF_LOCUS54782</name>
</gene>
<name>A0AA86UW61_9EUKA</name>
<evidence type="ECO:0000313" key="3">
    <source>
        <dbReference type="EMBL" id="CAL6069727.1"/>
    </source>
</evidence>
<evidence type="ECO:0000313" key="4">
    <source>
        <dbReference type="Proteomes" id="UP001642409"/>
    </source>
</evidence>
<dbReference type="AlphaFoldDB" id="A0AA86UW61"/>
<dbReference type="Proteomes" id="UP001642409">
    <property type="component" value="Unassembled WGS sequence"/>
</dbReference>
<feature type="compositionally biased region" description="Basic and acidic residues" evidence="1">
    <location>
        <begin position="76"/>
        <end position="91"/>
    </location>
</feature>